<dbReference type="EMBL" id="CM011687">
    <property type="protein sequence ID" value="TMS10485.1"/>
    <property type="molecule type" value="Genomic_DNA"/>
</dbReference>
<evidence type="ECO:0000313" key="1">
    <source>
        <dbReference type="EMBL" id="TMS10485.1"/>
    </source>
</evidence>
<organism evidence="1 2">
    <name type="scientific">Larimichthys crocea</name>
    <name type="common">Large yellow croaker</name>
    <name type="synonym">Pseudosciaena crocea</name>
    <dbReference type="NCBI Taxonomy" id="215358"/>
    <lineage>
        <taxon>Eukaryota</taxon>
        <taxon>Metazoa</taxon>
        <taxon>Chordata</taxon>
        <taxon>Craniata</taxon>
        <taxon>Vertebrata</taxon>
        <taxon>Euteleostomi</taxon>
        <taxon>Actinopterygii</taxon>
        <taxon>Neopterygii</taxon>
        <taxon>Teleostei</taxon>
        <taxon>Neoteleostei</taxon>
        <taxon>Acanthomorphata</taxon>
        <taxon>Eupercaria</taxon>
        <taxon>Sciaenidae</taxon>
        <taxon>Larimichthys</taxon>
    </lineage>
</organism>
<protein>
    <submittedName>
        <fullName evidence="1">Uncharacterized protein</fullName>
    </submittedName>
</protein>
<proteinExistence type="predicted"/>
<gene>
    <name evidence="1" type="ORF">E3U43_019478</name>
</gene>
<name>A0ACD3QTK1_LARCR</name>
<keyword evidence="2" id="KW-1185">Reference proteome</keyword>
<reference evidence="1" key="1">
    <citation type="submission" date="2018-11" db="EMBL/GenBank/DDBJ databases">
        <title>The sequence and de novo assembly of Larimichthys crocea genome using PacBio and Hi-C technologies.</title>
        <authorList>
            <person name="Xu P."/>
            <person name="Chen B."/>
            <person name="Zhou Z."/>
            <person name="Ke Q."/>
            <person name="Wu Y."/>
            <person name="Bai H."/>
            <person name="Pu F."/>
        </authorList>
    </citation>
    <scope>NUCLEOTIDE SEQUENCE</scope>
    <source>
        <tissue evidence="1">Muscle</tissue>
    </source>
</reference>
<evidence type="ECO:0000313" key="2">
    <source>
        <dbReference type="Proteomes" id="UP000793456"/>
    </source>
</evidence>
<sequence length="147" mass="16399">MHPRQTPQSRPHLRSPSSSSAWFLSASTKAACLWHELKQTLAAEGYDVSKNSKQVNMVTKRLVNNETLVRTRRHASLRLNNKVDTKQVKISSVKPPKPKADLKQSKTARKSPKGAGKSQRQARVTPKPKGNSPKPRGNSNQTERQVT</sequence>
<comment type="caution">
    <text evidence="1">The sequence shown here is derived from an EMBL/GenBank/DDBJ whole genome shotgun (WGS) entry which is preliminary data.</text>
</comment>
<accession>A0ACD3QTK1</accession>
<dbReference type="Proteomes" id="UP000793456">
    <property type="component" value="Chromosome XIV"/>
</dbReference>